<sequence length="213" mass="23371">MGALVLHDYWRSSAAWRVRLALAAKGQEATRLPVSLLAGDQRSPAHLARNPQGLVPVLEDGPLLLSQSLAIIEYIEESFPEPPLLPADAAGRALVRSAALVIAADVHPLGNLRVQRWLRDRMGQDDDAVTLWLHHWMADGLSALEEFAARHGGQFLFGDRISIADLCLVPQLYNARRFGLQLDDYPRLLAVDMAVAALPWSAAARPQEPLNPT</sequence>
<dbReference type="Gene3D" id="3.40.30.10">
    <property type="entry name" value="Glutaredoxin"/>
    <property type="match status" value="1"/>
</dbReference>
<dbReference type="CDD" id="cd03042">
    <property type="entry name" value="GST_N_Zeta"/>
    <property type="match status" value="1"/>
</dbReference>
<dbReference type="CDD" id="cd03191">
    <property type="entry name" value="GST_C_Zeta"/>
    <property type="match status" value="1"/>
</dbReference>
<dbReference type="PANTHER" id="PTHR42673">
    <property type="entry name" value="MALEYLACETOACETATE ISOMERASE"/>
    <property type="match status" value="1"/>
</dbReference>
<reference evidence="4 5" key="1">
    <citation type="submission" date="2017-07" db="EMBL/GenBank/DDBJ databases">
        <title>Sandarakinorhabdus cyanobacteriorum sp. nov., a novel bacterium isolated from cyanobacterial aggregates in a eutrophic lake.</title>
        <authorList>
            <person name="Cai H."/>
        </authorList>
    </citation>
    <scope>NUCLEOTIDE SEQUENCE [LARGE SCALE GENOMIC DNA]</scope>
    <source>
        <strain evidence="4 5">TH057</strain>
    </source>
</reference>
<evidence type="ECO:0000313" key="5">
    <source>
        <dbReference type="Proteomes" id="UP000216991"/>
    </source>
</evidence>
<dbReference type="InterPro" id="IPR004045">
    <property type="entry name" value="Glutathione_S-Trfase_N"/>
</dbReference>
<dbReference type="InterPro" id="IPR034330">
    <property type="entry name" value="GST_Zeta_C"/>
</dbReference>
<evidence type="ECO:0000313" key="4">
    <source>
        <dbReference type="EMBL" id="OYQ31911.1"/>
    </source>
</evidence>
<dbReference type="SUPFAM" id="SSF52833">
    <property type="entry name" value="Thioredoxin-like"/>
    <property type="match status" value="1"/>
</dbReference>
<evidence type="ECO:0000256" key="1">
    <source>
        <dbReference type="ARBA" id="ARBA00010007"/>
    </source>
</evidence>
<dbReference type="InterPro" id="IPR010987">
    <property type="entry name" value="Glutathione-S-Trfase_C-like"/>
</dbReference>
<name>A0A255YRV3_9SPHN</name>
<comment type="caution">
    <text evidence="4">The sequence shown here is derived from an EMBL/GenBank/DDBJ whole genome shotgun (WGS) entry which is preliminary data.</text>
</comment>
<dbReference type="Proteomes" id="UP000216991">
    <property type="component" value="Unassembled WGS sequence"/>
</dbReference>
<dbReference type="Gene3D" id="1.20.1050.10">
    <property type="match status" value="1"/>
</dbReference>
<dbReference type="InterPro" id="IPR036249">
    <property type="entry name" value="Thioredoxin-like_sf"/>
</dbReference>
<dbReference type="PROSITE" id="PS50404">
    <property type="entry name" value="GST_NTER"/>
    <property type="match status" value="1"/>
</dbReference>
<protein>
    <submittedName>
        <fullName evidence="4">Maleylacetoacetate isomerase</fullName>
    </submittedName>
</protein>
<dbReference type="OrthoDB" id="509852at2"/>
<dbReference type="Pfam" id="PF13410">
    <property type="entry name" value="GST_C_2"/>
    <property type="match status" value="1"/>
</dbReference>
<feature type="domain" description="GST C-terminal" evidence="3">
    <location>
        <begin position="88"/>
        <end position="213"/>
    </location>
</feature>
<dbReference type="InterPro" id="IPR036282">
    <property type="entry name" value="Glutathione-S-Trfase_C_sf"/>
</dbReference>
<dbReference type="GO" id="GO:0005737">
    <property type="term" value="C:cytoplasm"/>
    <property type="evidence" value="ECO:0007669"/>
    <property type="project" value="InterPro"/>
</dbReference>
<gene>
    <name evidence="4" type="primary">maiA</name>
    <name evidence="4" type="ORF">CHU93_04135</name>
</gene>
<dbReference type="InterPro" id="IPR040079">
    <property type="entry name" value="Glutathione_S-Trfase"/>
</dbReference>
<dbReference type="Pfam" id="PF02798">
    <property type="entry name" value="GST_N"/>
    <property type="match status" value="1"/>
</dbReference>
<keyword evidence="4" id="KW-0413">Isomerase</keyword>
<dbReference type="GO" id="GO:0004364">
    <property type="term" value="F:glutathione transferase activity"/>
    <property type="evidence" value="ECO:0007669"/>
    <property type="project" value="TreeGrafter"/>
</dbReference>
<dbReference type="GO" id="GO:0006559">
    <property type="term" value="P:L-phenylalanine catabolic process"/>
    <property type="evidence" value="ECO:0007669"/>
    <property type="project" value="TreeGrafter"/>
</dbReference>
<dbReference type="InterPro" id="IPR005955">
    <property type="entry name" value="GST_Zeta"/>
</dbReference>
<dbReference type="SFLD" id="SFLDG00358">
    <property type="entry name" value="Main_(cytGST)"/>
    <property type="match status" value="1"/>
</dbReference>
<dbReference type="SFLD" id="SFLDS00019">
    <property type="entry name" value="Glutathione_Transferase_(cytos"/>
    <property type="match status" value="1"/>
</dbReference>
<dbReference type="GO" id="GO:0006749">
    <property type="term" value="P:glutathione metabolic process"/>
    <property type="evidence" value="ECO:0007669"/>
    <property type="project" value="TreeGrafter"/>
</dbReference>
<organism evidence="4 5">
    <name type="scientific">Sandarakinorhabdus cyanobacteriorum</name>
    <dbReference type="NCBI Taxonomy" id="1981098"/>
    <lineage>
        <taxon>Bacteria</taxon>
        <taxon>Pseudomonadati</taxon>
        <taxon>Pseudomonadota</taxon>
        <taxon>Alphaproteobacteria</taxon>
        <taxon>Sphingomonadales</taxon>
        <taxon>Sphingosinicellaceae</taxon>
        <taxon>Sandarakinorhabdus</taxon>
    </lineage>
</organism>
<dbReference type="AlphaFoldDB" id="A0A255YRV3"/>
<dbReference type="PROSITE" id="PS50405">
    <property type="entry name" value="GST_CTER"/>
    <property type="match status" value="1"/>
</dbReference>
<evidence type="ECO:0000259" key="3">
    <source>
        <dbReference type="PROSITE" id="PS50405"/>
    </source>
</evidence>
<dbReference type="InterPro" id="IPR034333">
    <property type="entry name" value="GST_Zeta_N"/>
</dbReference>
<proteinExistence type="inferred from homology"/>
<evidence type="ECO:0000259" key="2">
    <source>
        <dbReference type="PROSITE" id="PS50404"/>
    </source>
</evidence>
<feature type="domain" description="GST N-terminal" evidence="2">
    <location>
        <begin position="2"/>
        <end position="83"/>
    </location>
</feature>
<comment type="similarity">
    <text evidence="1">Belongs to the GST superfamily. Zeta family.</text>
</comment>
<accession>A0A255YRV3</accession>
<dbReference type="RefSeq" id="WP_094472888.1">
    <property type="nucleotide sequence ID" value="NZ_NOXT01000084.1"/>
</dbReference>
<dbReference type="PANTHER" id="PTHR42673:SF21">
    <property type="entry name" value="GLUTATHIONE S-TRANSFERASE YFCF"/>
    <property type="match status" value="1"/>
</dbReference>
<dbReference type="SUPFAM" id="SSF47616">
    <property type="entry name" value="GST C-terminal domain-like"/>
    <property type="match status" value="1"/>
</dbReference>
<dbReference type="GO" id="GO:0016034">
    <property type="term" value="F:maleylacetoacetate isomerase activity"/>
    <property type="evidence" value="ECO:0007669"/>
    <property type="project" value="TreeGrafter"/>
</dbReference>
<dbReference type="NCBIfam" id="TIGR01262">
    <property type="entry name" value="maiA"/>
    <property type="match status" value="1"/>
</dbReference>
<keyword evidence="5" id="KW-1185">Reference proteome</keyword>
<dbReference type="EMBL" id="NOXT01000084">
    <property type="protein sequence ID" value="OYQ31911.1"/>
    <property type="molecule type" value="Genomic_DNA"/>
</dbReference>